<gene>
    <name evidence="1" type="ORF">SAMN02745941_04117</name>
</gene>
<proteinExistence type="predicted"/>
<evidence type="ECO:0000313" key="2">
    <source>
        <dbReference type="Proteomes" id="UP000184241"/>
    </source>
</evidence>
<dbReference type="RefSeq" id="WP_021801192.1">
    <property type="nucleotide sequence ID" value="NZ_FQXU01000017.1"/>
</dbReference>
<dbReference type="EMBL" id="FQXU01000017">
    <property type="protein sequence ID" value="SHI64350.1"/>
    <property type="molecule type" value="Genomic_DNA"/>
</dbReference>
<reference evidence="1 2" key="1">
    <citation type="submission" date="2016-11" db="EMBL/GenBank/DDBJ databases">
        <authorList>
            <person name="Jaros S."/>
            <person name="Januszkiewicz K."/>
            <person name="Wedrychowicz H."/>
        </authorList>
    </citation>
    <scope>NUCLEOTIDE SEQUENCE [LARGE SCALE GENOMIC DNA]</scope>
    <source>
        <strain evidence="1 2">DSM 6191</strain>
    </source>
</reference>
<name>A0A1M6CTR8_9CLOT</name>
<sequence length="62" mass="7298">MEKDRIDILKKIKEIAEKKSSYGIKQVEAEFSAKNNIKTDEKARIGKRILKNKIYSRVELME</sequence>
<protein>
    <submittedName>
        <fullName evidence="1">Uncharacterized protein</fullName>
    </submittedName>
</protein>
<organism evidence="1 2">
    <name type="scientific">Clostridium intestinale DSM 6191</name>
    <dbReference type="NCBI Taxonomy" id="1121320"/>
    <lineage>
        <taxon>Bacteria</taxon>
        <taxon>Bacillati</taxon>
        <taxon>Bacillota</taxon>
        <taxon>Clostridia</taxon>
        <taxon>Eubacteriales</taxon>
        <taxon>Clostridiaceae</taxon>
        <taxon>Clostridium</taxon>
    </lineage>
</organism>
<dbReference type="AlphaFoldDB" id="A0A1M6CTR8"/>
<evidence type="ECO:0000313" key="1">
    <source>
        <dbReference type="EMBL" id="SHI64350.1"/>
    </source>
</evidence>
<accession>A0A1M6CTR8</accession>
<dbReference type="Proteomes" id="UP000184241">
    <property type="component" value="Unassembled WGS sequence"/>
</dbReference>